<evidence type="ECO:0000256" key="4">
    <source>
        <dbReference type="ARBA" id="ARBA00022729"/>
    </source>
</evidence>
<evidence type="ECO:0000256" key="2">
    <source>
        <dbReference type="ARBA" id="ARBA00022475"/>
    </source>
</evidence>
<evidence type="ECO:0000259" key="13">
    <source>
        <dbReference type="PROSITE" id="PS50011"/>
    </source>
</evidence>
<comment type="subcellular location">
    <subcellularLocation>
        <location evidence="1">Cell membrane</location>
        <topology evidence="1">Single-pass membrane protein</topology>
    </subcellularLocation>
</comment>
<dbReference type="Gene3D" id="1.10.510.10">
    <property type="entry name" value="Transferase(Phosphotransferase) domain 1"/>
    <property type="match status" value="1"/>
</dbReference>
<evidence type="ECO:0000256" key="9">
    <source>
        <dbReference type="ARBA" id="ARBA00023157"/>
    </source>
</evidence>
<keyword evidence="7 11" id="KW-1133">Transmembrane helix</keyword>
<keyword evidence="5" id="KW-0547">Nucleotide-binding</keyword>
<keyword evidence="2" id="KW-1003">Cell membrane</keyword>
<name>A0A221I0X6_9ROSA</name>
<keyword evidence="15" id="KW-0808">Transferase</keyword>
<dbReference type="FunFam" id="1.10.510.10:FF:000468">
    <property type="entry name" value="PTI1-like tyrosine-protein kinase 3"/>
    <property type="match status" value="1"/>
</dbReference>
<evidence type="ECO:0000256" key="10">
    <source>
        <dbReference type="SAM" id="MobiDB-lite"/>
    </source>
</evidence>
<evidence type="ECO:0000256" key="1">
    <source>
        <dbReference type="ARBA" id="ARBA00004162"/>
    </source>
</evidence>
<dbReference type="PANTHER" id="PTHR45927">
    <property type="entry name" value="LYSM-DOMAIN RECEPTOR-LIKE KINASE-RELATED"/>
    <property type="match status" value="1"/>
</dbReference>
<dbReference type="InterPro" id="IPR056561">
    <property type="entry name" value="NFP_LYK_LysM1"/>
</dbReference>
<dbReference type="Pfam" id="PF23473">
    <property type="entry name" value="LysM3_LYK4_5"/>
    <property type="match status" value="1"/>
</dbReference>
<dbReference type="InterPro" id="IPR052611">
    <property type="entry name" value="Plant_RLK_LysM"/>
</dbReference>
<dbReference type="InterPro" id="IPR011009">
    <property type="entry name" value="Kinase-like_dom_sf"/>
</dbReference>
<dbReference type="PANTHER" id="PTHR45927:SF11">
    <property type="entry name" value="LYSM DOMAIN RECEPTOR-LIKE KINASE 4"/>
    <property type="match status" value="1"/>
</dbReference>
<evidence type="ECO:0000256" key="8">
    <source>
        <dbReference type="ARBA" id="ARBA00023136"/>
    </source>
</evidence>
<evidence type="ECO:0000256" key="3">
    <source>
        <dbReference type="ARBA" id="ARBA00022692"/>
    </source>
</evidence>
<feature type="transmembrane region" description="Helical" evidence="11">
    <location>
        <begin position="274"/>
        <end position="301"/>
    </location>
</feature>
<dbReference type="AlphaFoldDB" id="A0A221I0X6"/>
<evidence type="ECO:0000256" key="5">
    <source>
        <dbReference type="ARBA" id="ARBA00022741"/>
    </source>
</evidence>
<evidence type="ECO:0000256" key="7">
    <source>
        <dbReference type="ARBA" id="ARBA00022989"/>
    </source>
</evidence>
<dbReference type="Pfam" id="PF23472">
    <property type="entry name" value="LysM2_CERK1_LYK3_4_5"/>
    <property type="match status" value="1"/>
</dbReference>
<sequence length="644" mass="71071">MFQGQMGFLIGIFFFIICCSSSTYAQQPYVGEAPTDCYNQHNKSSALGYFCNGVNRSCHTFLTFRAAPPYTTVAAISKLLAADTSQISEANLKRTTFGANKLVIVPITCSCSGQGYYQSNASYVIKPDDTYLAIANNTFQGLTTCQALSNQSGNPDPMELETNEKITIPLRCACPTKNQSDLGVNYLMSYLTDYDDDDSTISEDFGVDNGLLLRANQLTETENTIYPSTTILVPLQTPPTNFSTILRPPPPPPPPPRSSTPTFSSSNTSSNKNWLYALLGAIGGSAFLLVLGAIIYCLVFLTRKNKADPVLVSESSGAREEKKVKSSRELIEDLSDIAQSIKVYNFDELQLATNDFSTSSLVKGTVYRGVINGNTAAVKKMEGDVSREINLLQKINHSSLIRLSGVCFNEGHWYLVYEYAINGALSDWIYDENDNGRYLSWTQRIQIALDVATGLNYLHSFTTPSHVHKDIRSTNILLDSDFRAKIANFGLVRSTKAQEDHFSLTNHIVGTIGYLAPEYLENGLVSTKLDVYAFGVLLLEMLTGKEVSVLYEEHRRLSDVFSGVFNNEGKESLSHFIDPSMQEMYPSELVKIVVQVVDRCLKKNPEVRPPMDEVVQLLSKALSSSLIWESSNNIVGVVKLTGSS</sequence>
<dbReference type="PROSITE" id="PS51782">
    <property type="entry name" value="LYSM"/>
    <property type="match status" value="1"/>
</dbReference>
<gene>
    <name evidence="15" type="primary">LYK17</name>
</gene>
<feature type="signal peptide" evidence="12">
    <location>
        <begin position="1"/>
        <end position="25"/>
    </location>
</feature>
<accession>A0A221I0X6</accession>
<dbReference type="Gene3D" id="3.30.200.20">
    <property type="entry name" value="Phosphorylase Kinase, domain 1"/>
    <property type="match status" value="1"/>
</dbReference>
<dbReference type="SUPFAM" id="SSF56112">
    <property type="entry name" value="Protein kinase-like (PK-like)"/>
    <property type="match status" value="1"/>
</dbReference>
<feature type="domain" description="Protein kinase" evidence="13">
    <location>
        <begin position="276"/>
        <end position="622"/>
    </location>
</feature>
<reference evidence="15" key="1">
    <citation type="journal article" date="2017" name="J. ISSAAS">
        <title>Parallel loss of symbiosis genes in relatives of nitrogen-fixing non-legume Parasponia.</title>
        <authorList>
            <person name="van Velzen R."/>
            <person name="Holmer R."/>
            <person name="Bu F."/>
            <person name="Rutten L."/>
            <person name="Van Zeijl A."/>
            <person name="Liu W."/>
            <person name="Santuari L."/>
            <person name="Cao Q."/>
            <person name="Sharma T."/>
            <person name="Shen D."/>
            <person name="Roswanjaya Y."/>
            <person name="Wardhani T."/>
            <person name="Kalhor M.S."/>
            <person name="Jansen J."/>
            <person name="Van den Hoogen J."/>
            <person name="Gungor B."/>
            <person name="Hartog M."/>
            <person name="Hontelez J."/>
            <person name="Verver J."/>
            <person name="Yang W.-C."/>
            <person name="Schijlen E."/>
            <person name="Repin R."/>
            <person name="Schilthuizen M."/>
            <person name="Schranz E."/>
            <person name="Heidstra R."/>
            <person name="Miyata K."/>
            <person name="Fedorova E."/>
            <person name="Kohlen W."/>
            <person name="Bisseling T."/>
            <person name="Smit S."/>
            <person name="Geurts R."/>
        </authorList>
    </citation>
    <scope>NUCLEOTIDE SEQUENCE</scope>
</reference>
<keyword evidence="15" id="KW-0418">Kinase</keyword>
<dbReference type="GO" id="GO:0005886">
    <property type="term" value="C:plasma membrane"/>
    <property type="evidence" value="ECO:0007669"/>
    <property type="project" value="UniProtKB-SubCell"/>
</dbReference>
<dbReference type="PROSITE" id="PS50011">
    <property type="entry name" value="PROTEIN_KINASE_DOM"/>
    <property type="match status" value="1"/>
</dbReference>
<dbReference type="GO" id="GO:0005524">
    <property type="term" value="F:ATP binding"/>
    <property type="evidence" value="ECO:0007669"/>
    <property type="project" value="UniProtKB-KW"/>
</dbReference>
<keyword evidence="3 11" id="KW-0812">Transmembrane</keyword>
<feature type="region of interest" description="Disordered" evidence="10">
    <location>
        <begin position="241"/>
        <end position="266"/>
    </location>
</feature>
<evidence type="ECO:0000256" key="11">
    <source>
        <dbReference type="SAM" id="Phobius"/>
    </source>
</evidence>
<dbReference type="EMBL" id="KY786224">
    <property type="protein sequence ID" value="ASM47271.1"/>
    <property type="molecule type" value="Genomic_DNA"/>
</dbReference>
<keyword evidence="8 11" id="KW-0472">Membrane</keyword>
<organism evidence="15">
    <name type="scientific">Trema levigatum</name>
    <dbReference type="NCBI Taxonomy" id="1184763"/>
    <lineage>
        <taxon>Eukaryota</taxon>
        <taxon>Viridiplantae</taxon>
        <taxon>Streptophyta</taxon>
        <taxon>Embryophyta</taxon>
        <taxon>Tracheophyta</taxon>
        <taxon>Spermatophyta</taxon>
        <taxon>Magnoliopsida</taxon>
        <taxon>eudicotyledons</taxon>
        <taxon>Gunneridae</taxon>
        <taxon>Pentapetalae</taxon>
        <taxon>rosids</taxon>
        <taxon>fabids</taxon>
        <taxon>Rosales</taxon>
        <taxon>Cannabaceae</taxon>
        <taxon>Trema</taxon>
    </lineage>
</organism>
<dbReference type="GO" id="GO:0004672">
    <property type="term" value="F:protein kinase activity"/>
    <property type="evidence" value="ECO:0007669"/>
    <property type="project" value="InterPro"/>
</dbReference>
<keyword evidence="9" id="KW-1015">Disulfide bond</keyword>
<feature type="domain" description="LysM" evidence="14">
    <location>
        <begin position="188"/>
        <end position="233"/>
    </location>
</feature>
<keyword evidence="4 12" id="KW-0732">Signal</keyword>
<evidence type="ECO:0000259" key="14">
    <source>
        <dbReference type="PROSITE" id="PS51782"/>
    </source>
</evidence>
<proteinExistence type="predicted"/>
<dbReference type="Pfam" id="PF07714">
    <property type="entry name" value="PK_Tyr_Ser-Thr"/>
    <property type="match status" value="1"/>
</dbReference>
<dbReference type="InterPro" id="IPR018392">
    <property type="entry name" value="LysM"/>
</dbReference>
<dbReference type="InterPro" id="IPR001245">
    <property type="entry name" value="Ser-Thr/Tyr_kinase_cat_dom"/>
</dbReference>
<keyword evidence="15" id="KW-0675">Receptor</keyword>
<evidence type="ECO:0000256" key="12">
    <source>
        <dbReference type="SAM" id="SignalP"/>
    </source>
</evidence>
<dbReference type="InterPro" id="IPR056563">
    <property type="entry name" value="LysM3_LYK4_5"/>
</dbReference>
<protein>
    <submittedName>
        <fullName evidence="15">Lysm-containing receptor kinase 17</fullName>
    </submittedName>
</protein>
<evidence type="ECO:0000313" key="15">
    <source>
        <dbReference type="EMBL" id="ASM47271.1"/>
    </source>
</evidence>
<dbReference type="GO" id="GO:0051707">
    <property type="term" value="P:response to other organism"/>
    <property type="evidence" value="ECO:0007669"/>
    <property type="project" value="UniProtKB-ARBA"/>
</dbReference>
<dbReference type="Pfam" id="PF23446">
    <property type="entry name" value="LysM1_NFP_LYK"/>
    <property type="match status" value="1"/>
</dbReference>
<keyword evidence="6" id="KW-0067">ATP-binding</keyword>
<dbReference type="InterPro" id="IPR056562">
    <property type="entry name" value="LysM2_CERK1_LYK3_4_5"/>
</dbReference>
<evidence type="ECO:0000256" key="6">
    <source>
        <dbReference type="ARBA" id="ARBA00022840"/>
    </source>
</evidence>
<feature type="chain" id="PRO_5013121207" evidence="12">
    <location>
        <begin position="26"/>
        <end position="644"/>
    </location>
</feature>
<feature type="compositionally biased region" description="Pro residues" evidence="10">
    <location>
        <begin position="247"/>
        <end position="258"/>
    </location>
</feature>
<dbReference type="InterPro" id="IPR000719">
    <property type="entry name" value="Prot_kinase_dom"/>
</dbReference>